<protein>
    <recommendedName>
        <fullName evidence="4">Phage holin family protein</fullName>
    </recommendedName>
</protein>
<evidence type="ECO:0000256" key="1">
    <source>
        <dbReference type="SAM" id="Phobius"/>
    </source>
</evidence>
<dbReference type="RefSeq" id="WP_275089509.1">
    <property type="nucleotide sequence ID" value="NZ_CP119078.1"/>
</dbReference>
<gene>
    <name evidence="2" type="ORF">PXX05_02665</name>
</gene>
<evidence type="ECO:0000313" key="3">
    <source>
        <dbReference type="Proteomes" id="UP001222087"/>
    </source>
</evidence>
<evidence type="ECO:0008006" key="4">
    <source>
        <dbReference type="Google" id="ProtNLM"/>
    </source>
</evidence>
<dbReference type="EMBL" id="CP119078">
    <property type="protein sequence ID" value="WED43697.1"/>
    <property type="molecule type" value="Genomic_DNA"/>
</dbReference>
<dbReference type="Proteomes" id="UP001222087">
    <property type="component" value="Chromosome"/>
</dbReference>
<organism evidence="2 3">
    <name type="scientific">Legionella cardiaca</name>
    <dbReference type="NCBI Taxonomy" id="1071983"/>
    <lineage>
        <taxon>Bacteria</taxon>
        <taxon>Pseudomonadati</taxon>
        <taxon>Pseudomonadota</taxon>
        <taxon>Gammaproteobacteria</taxon>
        <taxon>Legionellales</taxon>
        <taxon>Legionellaceae</taxon>
        <taxon>Legionella</taxon>
    </lineage>
</organism>
<keyword evidence="1" id="KW-0472">Membrane</keyword>
<evidence type="ECO:0000313" key="2">
    <source>
        <dbReference type="EMBL" id="WED43697.1"/>
    </source>
</evidence>
<keyword evidence="1" id="KW-0812">Transmembrane</keyword>
<feature type="transmembrane region" description="Helical" evidence="1">
    <location>
        <begin position="40"/>
        <end position="62"/>
    </location>
</feature>
<keyword evidence="1" id="KW-1133">Transmembrane helix</keyword>
<proteinExistence type="predicted"/>
<keyword evidence="3" id="KW-1185">Reference proteome</keyword>
<name>A0ABY8ASQ3_9GAMM</name>
<accession>A0ABY8ASQ3</accession>
<reference evidence="2 3" key="1">
    <citation type="submission" date="2023-02" db="EMBL/GenBank/DDBJ databases">
        <title>Genome Sequence of L. cardiaca H63T.</title>
        <authorList>
            <person name="Lopez A.E."/>
            <person name="Cianciotto N.P."/>
        </authorList>
    </citation>
    <scope>NUCLEOTIDE SEQUENCE [LARGE SCALE GENOMIC DNA]</scope>
    <source>
        <strain evidence="2 3">H63</strain>
    </source>
</reference>
<sequence length="128" mass="14612">MMNFIEHLERLIFGKIAVAKGLMTLLQLEAKLAGLNIVPLLLSIGALMALFFSGWLTVMVLIGYWLTFWFGFLIALIVILLLNIIALFLVIKSLISCIRQMSFEKTRALLRDHSKDSHELTKKITKRH</sequence>
<feature type="transmembrane region" description="Helical" evidence="1">
    <location>
        <begin position="68"/>
        <end position="91"/>
    </location>
</feature>